<evidence type="ECO:0000313" key="7">
    <source>
        <dbReference type="Proteomes" id="UP001595756"/>
    </source>
</evidence>
<dbReference type="Pfam" id="PF13377">
    <property type="entry name" value="Peripla_BP_3"/>
    <property type="match status" value="1"/>
</dbReference>
<evidence type="ECO:0000259" key="5">
    <source>
        <dbReference type="PROSITE" id="PS50932"/>
    </source>
</evidence>
<protein>
    <submittedName>
        <fullName evidence="6">LacI family DNA-binding transcriptional regulator</fullName>
    </submittedName>
</protein>
<evidence type="ECO:0000313" key="6">
    <source>
        <dbReference type="EMBL" id="MFC4298053.1"/>
    </source>
</evidence>
<keyword evidence="2" id="KW-0805">Transcription regulation</keyword>
<dbReference type="RefSeq" id="WP_376812617.1">
    <property type="nucleotide sequence ID" value="NZ_JBHSDY010000005.1"/>
</dbReference>
<name>A0ABV8RXC5_9BURK</name>
<dbReference type="CDD" id="cd06289">
    <property type="entry name" value="PBP1_MalI-like"/>
    <property type="match status" value="1"/>
</dbReference>
<dbReference type="PROSITE" id="PS50932">
    <property type="entry name" value="HTH_LACI_2"/>
    <property type="match status" value="1"/>
</dbReference>
<keyword evidence="3 6" id="KW-0238">DNA-binding</keyword>
<keyword evidence="4" id="KW-0804">Transcription</keyword>
<dbReference type="InterPro" id="IPR010982">
    <property type="entry name" value="Lambda_DNA-bd_dom_sf"/>
</dbReference>
<keyword evidence="1" id="KW-0678">Repressor</keyword>
<dbReference type="SMART" id="SM00354">
    <property type="entry name" value="HTH_LACI"/>
    <property type="match status" value="1"/>
</dbReference>
<accession>A0ABV8RXC5</accession>
<reference evidence="7" key="1">
    <citation type="journal article" date="2019" name="Int. J. Syst. Evol. Microbiol.">
        <title>The Global Catalogue of Microorganisms (GCM) 10K type strain sequencing project: providing services to taxonomists for standard genome sequencing and annotation.</title>
        <authorList>
            <consortium name="The Broad Institute Genomics Platform"/>
            <consortium name="The Broad Institute Genome Sequencing Center for Infectious Disease"/>
            <person name="Wu L."/>
            <person name="Ma J."/>
        </authorList>
    </citation>
    <scope>NUCLEOTIDE SEQUENCE [LARGE SCALE GENOMIC DNA]</scope>
    <source>
        <strain evidence="7">CGMCC 1.19029</strain>
    </source>
</reference>
<dbReference type="Gene3D" id="3.40.50.2300">
    <property type="match status" value="2"/>
</dbReference>
<dbReference type="SUPFAM" id="SSF53822">
    <property type="entry name" value="Periplasmic binding protein-like I"/>
    <property type="match status" value="1"/>
</dbReference>
<dbReference type="InterPro" id="IPR000843">
    <property type="entry name" value="HTH_LacI"/>
</dbReference>
<feature type="domain" description="HTH lacI-type" evidence="5">
    <location>
        <begin position="16"/>
        <end position="70"/>
    </location>
</feature>
<gene>
    <name evidence="6" type="ORF">ACFO0J_08370</name>
</gene>
<dbReference type="InterPro" id="IPR028082">
    <property type="entry name" value="Peripla_BP_I"/>
</dbReference>
<dbReference type="InterPro" id="IPR046335">
    <property type="entry name" value="LacI/GalR-like_sensor"/>
</dbReference>
<proteinExistence type="predicted"/>
<dbReference type="Proteomes" id="UP001595756">
    <property type="component" value="Unassembled WGS sequence"/>
</dbReference>
<dbReference type="PROSITE" id="PS00356">
    <property type="entry name" value="HTH_LACI_1"/>
    <property type="match status" value="1"/>
</dbReference>
<evidence type="ECO:0000256" key="2">
    <source>
        <dbReference type="ARBA" id="ARBA00023015"/>
    </source>
</evidence>
<keyword evidence="7" id="KW-1185">Reference proteome</keyword>
<dbReference type="GO" id="GO:0003677">
    <property type="term" value="F:DNA binding"/>
    <property type="evidence" value="ECO:0007669"/>
    <property type="project" value="UniProtKB-KW"/>
</dbReference>
<dbReference type="PANTHER" id="PTHR30146">
    <property type="entry name" value="LACI-RELATED TRANSCRIPTIONAL REPRESSOR"/>
    <property type="match status" value="1"/>
</dbReference>
<dbReference type="Pfam" id="PF00356">
    <property type="entry name" value="LacI"/>
    <property type="match status" value="1"/>
</dbReference>
<comment type="caution">
    <text evidence="6">The sequence shown here is derived from an EMBL/GenBank/DDBJ whole genome shotgun (WGS) entry which is preliminary data.</text>
</comment>
<evidence type="ECO:0000256" key="1">
    <source>
        <dbReference type="ARBA" id="ARBA00022491"/>
    </source>
</evidence>
<organism evidence="6 7">
    <name type="scientific">Castellaniella hirudinis</name>
    <dbReference type="NCBI Taxonomy" id="1144617"/>
    <lineage>
        <taxon>Bacteria</taxon>
        <taxon>Pseudomonadati</taxon>
        <taxon>Pseudomonadota</taxon>
        <taxon>Betaproteobacteria</taxon>
        <taxon>Burkholderiales</taxon>
        <taxon>Alcaligenaceae</taxon>
        <taxon>Castellaniella</taxon>
    </lineage>
</organism>
<evidence type="ECO:0000256" key="4">
    <source>
        <dbReference type="ARBA" id="ARBA00023163"/>
    </source>
</evidence>
<dbReference type="SUPFAM" id="SSF47413">
    <property type="entry name" value="lambda repressor-like DNA-binding domains"/>
    <property type="match status" value="1"/>
</dbReference>
<sequence>MAVMKNKSAGTAVGRVTLLDIARHADVSRATVSLVMRDSPLVADSTRERVKQAAVELGYVYDRGAASLRSRRSLIVGVSITDLSNPYFAELTAAAEQGLLQVGRMALLSNNNESIDKQNAFVETMREYNVDGLIICPAIGTPVATIRRLSALGVPFVFLSRRIGGVKADYVANDNTLGLRMATEHLLSLGHRRIAMIGANTRTSTGRERLDGYTSALQAAGLPVDPAIIVESAPTRRNGMEGLMSLMAQARPPTAAVCFNDITAFGAMLGLNHLGMRIGHDFAVVGHDNIVEAGLWLPGLTTVAIPIEEIGRQAARVLLDRISDPGRPAQKVILAPRLVVRESSGAPGGMREPG</sequence>
<dbReference type="EMBL" id="JBHSDY010000005">
    <property type="protein sequence ID" value="MFC4298053.1"/>
    <property type="molecule type" value="Genomic_DNA"/>
</dbReference>
<dbReference type="PANTHER" id="PTHR30146:SF148">
    <property type="entry name" value="HTH-TYPE TRANSCRIPTIONAL REPRESSOR PURR-RELATED"/>
    <property type="match status" value="1"/>
</dbReference>
<dbReference type="Gene3D" id="1.10.260.40">
    <property type="entry name" value="lambda repressor-like DNA-binding domains"/>
    <property type="match status" value="1"/>
</dbReference>
<evidence type="ECO:0000256" key="3">
    <source>
        <dbReference type="ARBA" id="ARBA00023125"/>
    </source>
</evidence>
<dbReference type="CDD" id="cd01392">
    <property type="entry name" value="HTH_LacI"/>
    <property type="match status" value="1"/>
</dbReference>